<comment type="similarity">
    <text evidence="1 8">Belongs to the DNA photolyase class-1 family.</text>
</comment>
<organism evidence="10 11">
    <name type="scientific">Nonlabens arenilitoris</name>
    <dbReference type="NCBI Taxonomy" id="1217969"/>
    <lineage>
        <taxon>Bacteria</taxon>
        <taxon>Pseudomonadati</taxon>
        <taxon>Bacteroidota</taxon>
        <taxon>Flavobacteriia</taxon>
        <taxon>Flavobacteriales</taxon>
        <taxon>Flavobacteriaceae</taxon>
        <taxon>Nonlabens</taxon>
    </lineage>
</organism>
<accession>A0A2S7UC02</accession>
<feature type="domain" description="Photolyase/cryptochrome alpha/beta" evidence="9">
    <location>
        <begin position="1"/>
        <end position="143"/>
    </location>
</feature>
<dbReference type="InterPro" id="IPR006050">
    <property type="entry name" value="DNA_photolyase_N"/>
</dbReference>
<dbReference type="GO" id="GO:0003684">
    <property type="term" value="F:damaged DNA binding"/>
    <property type="evidence" value="ECO:0007669"/>
    <property type="project" value="TreeGrafter"/>
</dbReference>
<dbReference type="Pfam" id="PF03441">
    <property type="entry name" value="FAD_binding_7"/>
    <property type="match status" value="1"/>
</dbReference>
<feature type="site" description="Electron transfer via tryptophanyl radical" evidence="7">
    <location>
        <position position="326"/>
    </location>
</feature>
<dbReference type="RefSeq" id="WP_105071240.1">
    <property type="nucleotide sequence ID" value="NZ_MTPW01000001.1"/>
</dbReference>
<dbReference type="OrthoDB" id="9772484at2"/>
<dbReference type="InterPro" id="IPR014133">
    <property type="entry name" value="Cry_DASH"/>
</dbReference>
<dbReference type="Gene3D" id="1.25.40.80">
    <property type="match status" value="1"/>
</dbReference>
<evidence type="ECO:0000256" key="3">
    <source>
        <dbReference type="ARBA" id="ARBA00022630"/>
    </source>
</evidence>
<keyword evidence="5 8" id="KW-0157">Chromophore</keyword>
<keyword evidence="3 6" id="KW-0285">Flavoprotein</keyword>
<dbReference type="SUPFAM" id="SSF48173">
    <property type="entry name" value="Cryptochrome/photolyase FAD-binding domain"/>
    <property type="match status" value="1"/>
</dbReference>
<comment type="cofactor">
    <cofactor evidence="6 8">
        <name>FAD</name>
        <dbReference type="ChEBI" id="CHEBI:57692"/>
    </cofactor>
    <text evidence="6 8">Binds 1 FAD per subunit.</text>
</comment>
<comment type="cofactor">
    <cofactor evidence="8">
        <name>(6R)-5,10-methylene-5,6,7,8-tetrahydrofolate</name>
        <dbReference type="ChEBI" id="CHEBI:15636"/>
    </cofactor>
    <text evidence="8">Binds 1 5,10-methenyltetrahydrofolate (MTHF) per subunit.</text>
</comment>
<comment type="function">
    <text evidence="8">May have a photoreceptor function.</text>
</comment>
<dbReference type="AlphaFoldDB" id="A0A2S7UC02"/>
<feature type="binding site" evidence="6">
    <location>
        <begin position="255"/>
        <end position="259"/>
    </location>
    <ligand>
        <name>FAD</name>
        <dbReference type="ChEBI" id="CHEBI:57692"/>
    </ligand>
</feature>
<gene>
    <name evidence="10" type="ORF">BST92_09525</name>
</gene>
<evidence type="ECO:0000259" key="9">
    <source>
        <dbReference type="PROSITE" id="PS51645"/>
    </source>
</evidence>
<feature type="binding site" evidence="6">
    <location>
        <position position="242"/>
    </location>
    <ligand>
        <name>FAD</name>
        <dbReference type="ChEBI" id="CHEBI:57692"/>
    </ligand>
</feature>
<dbReference type="Gene3D" id="1.10.579.10">
    <property type="entry name" value="DNA Cyclobutane Dipyrimidine Photolyase, subunit A, domain 3"/>
    <property type="match status" value="1"/>
</dbReference>
<evidence type="ECO:0000256" key="2">
    <source>
        <dbReference type="ARBA" id="ARBA00017881"/>
    </source>
</evidence>
<protein>
    <recommendedName>
        <fullName evidence="2 8">Cryptochrome DASH</fullName>
    </recommendedName>
</protein>
<dbReference type="Proteomes" id="UP000239747">
    <property type="component" value="Unassembled WGS sequence"/>
</dbReference>
<evidence type="ECO:0000256" key="5">
    <source>
        <dbReference type="ARBA" id="ARBA00022991"/>
    </source>
</evidence>
<evidence type="ECO:0000256" key="6">
    <source>
        <dbReference type="PIRSR" id="PIRSR602081-1"/>
    </source>
</evidence>
<dbReference type="PANTHER" id="PTHR11455:SF22">
    <property type="entry name" value="CRYPTOCHROME DASH"/>
    <property type="match status" value="1"/>
</dbReference>
<dbReference type="GO" id="GO:0071949">
    <property type="term" value="F:FAD binding"/>
    <property type="evidence" value="ECO:0007669"/>
    <property type="project" value="TreeGrafter"/>
</dbReference>
<evidence type="ECO:0000256" key="4">
    <source>
        <dbReference type="ARBA" id="ARBA00022827"/>
    </source>
</evidence>
<dbReference type="EMBL" id="MTPW01000001">
    <property type="protein sequence ID" value="PQJ32147.1"/>
    <property type="molecule type" value="Genomic_DNA"/>
</dbReference>
<dbReference type="NCBIfam" id="TIGR02765">
    <property type="entry name" value="crypto_DASH"/>
    <property type="match status" value="1"/>
</dbReference>
<comment type="caution">
    <text evidence="10">The sequence shown here is derived from an EMBL/GenBank/DDBJ whole genome shotgun (WGS) entry which is preliminary data.</text>
</comment>
<keyword evidence="11" id="KW-1185">Reference proteome</keyword>
<proteinExistence type="inferred from homology"/>
<dbReference type="InterPro" id="IPR036155">
    <property type="entry name" value="Crypto/Photolyase_N_sf"/>
</dbReference>
<feature type="site" description="Electron transfer via tryptophanyl radical" evidence="7">
    <location>
        <position position="402"/>
    </location>
</feature>
<sequence>MNNLVWFRNDLRVTDNHSLKNACDNNGEVIGVYCFDPIFYQNSNFGLDIDLDLPFGKMGKFRAQFIIEAIEDLRKQLKDHGIPLLVYYDSPANVIPDIIKEHHITNIFLQKEWTRDEVEQEKRLGTALDKLEIKPKGHRIYDQFLFHPEDVPYSNFQKIPTVFTQFRKKCEKESRVRSLVDIRNYKQELPEVALTTIPTLQDLGLESFEKDHRSTFPWKGGATAAWDRINHYFWDTGKLQYYKKTRNGLIGIDYSSKLSAWLAIGCISAREIYWEVQRFEKEVKKNQDTYWLVFELIWRDFFKYVSLKNGNNIFKLGGILHKDYEWKTSERELIKWINGETHERFVNANMMELAATGWMSNRGRQNVASYWSMHKEQDWRIGAAYFEHILIDYDVHSNYGNWMYNSGVGNDPRNRTFNIQLQASRYDSDGKYQRIWLQEELF</sequence>
<dbReference type="Pfam" id="PF00875">
    <property type="entry name" value="DNA_photolyase"/>
    <property type="match status" value="1"/>
</dbReference>
<dbReference type="Gene3D" id="3.40.50.620">
    <property type="entry name" value="HUPs"/>
    <property type="match status" value="1"/>
</dbReference>
<dbReference type="InterPro" id="IPR014729">
    <property type="entry name" value="Rossmann-like_a/b/a_fold"/>
</dbReference>
<evidence type="ECO:0000256" key="7">
    <source>
        <dbReference type="PIRSR" id="PIRSR602081-2"/>
    </source>
</evidence>
<dbReference type="GO" id="GO:0003904">
    <property type="term" value="F:deoxyribodipyrimidine photo-lyase activity"/>
    <property type="evidence" value="ECO:0007669"/>
    <property type="project" value="TreeGrafter"/>
</dbReference>
<evidence type="ECO:0000313" key="11">
    <source>
        <dbReference type="Proteomes" id="UP000239747"/>
    </source>
</evidence>
<dbReference type="GO" id="GO:0000719">
    <property type="term" value="P:photoreactive repair"/>
    <property type="evidence" value="ECO:0007669"/>
    <property type="project" value="TreeGrafter"/>
</dbReference>
<reference evidence="10 11" key="1">
    <citation type="submission" date="2017-01" db="EMBL/GenBank/DDBJ databases">
        <title>Trade-off between light-utilization and light-protection in marine flavobacteria.</title>
        <authorList>
            <person name="Kumagai Y."/>
            <person name="Yoshizawa S."/>
            <person name="Kogure K."/>
            <person name="Iwasaki W."/>
        </authorList>
    </citation>
    <scope>NUCLEOTIDE SEQUENCE [LARGE SCALE GENOMIC DNA]</scope>
    <source>
        <strain evidence="10 11">KCTC 32109</strain>
    </source>
</reference>
<evidence type="ECO:0000256" key="8">
    <source>
        <dbReference type="RuleBase" id="RU367151"/>
    </source>
</evidence>
<dbReference type="InterPro" id="IPR005101">
    <property type="entry name" value="Cryptochr/Photolyase_FAD-bd"/>
</dbReference>
<dbReference type="PROSITE" id="PS51645">
    <property type="entry name" value="PHR_CRY_ALPHA_BETA"/>
    <property type="match status" value="1"/>
</dbReference>
<name>A0A2S7UC02_9FLAO</name>
<dbReference type="InterPro" id="IPR036134">
    <property type="entry name" value="Crypto/Photolyase_FAD-like_sf"/>
</dbReference>
<dbReference type="InterPro" id="IPR002081">
    <property type="entry name" value="Cryptochrome/DNA_photolyase_1"/>
</dbReference>
<dbReference type="SUPFAM" id="SSF52425">
    <property type="entry name" value="Cryptochrome/photolyase, N-terminal domain"/>
    <property type="match status" value="1"/>
</dbReference>
<feature type="binding site" evidence="6">
    <location>
        <begin position="392"/>
        <end position="394"/>
    </location>
    <ligand>
        <name>FAD</name>
        <dbReference type="ChEBI" id="CHEBI:57692"/>
    </ligand>
</feature>
<keyword evidence="10" id="KW-0456">Lyase</keyword>
<dbReference type="PANTHER" id="PTHR11455">
    <property type="entry name" value="CRYPTOCHROME"/>
    <property type="match status" value="1"/>
</dbReference>
<feature type="binding site" evidence="6">
    <location>
        <begin position="295"/>
        <end position="302"/>
    </location>
    <ligand>
        <name>FAD</name>
        <dbReference type="ChEBI" id="CHEBI:57692"/>
    </ligand>
</feature>
<keyword evidence="4 6" id="KW-0274">FAD</keyword>
<evidence type="ECO:0000313" key="10">
    <source>
        <dbReference type="EMBL" id="PQJ32147.1"/>
    </source>
</evidence>
<feature type="site" description="Electron transfer via tryptophanyl radical" evidence="7">
    <location>
        <position position="379"/>
    </location>
</feature>
<evidence type="ECO:0000256" key="1">
    <source>
        <dbReference type="ARBA" id="ARBA00005862"/>
    </source>
</evidence>